<evidence type="ECO:0000256" key="1">
    <source>
        <dbReference type="SAM" id="Phobius"/>
    </source>
</evidence>
<accession>A0ABS4TMG2</accession>
<sequence length="126" mass="13802">MPAWSTERVVLIGEASYAVSLLAGQGASLGIAGAYILADQLARDQSIGQALVRYEKLWRPVAEEKQKTGRGSARWFAPRSTVDLQIRRASMRMVNLPVINRRLVARLAGKPNNLITTLTQSEGQVV</sequence>
<protein>
    <submittedName>
        <fullName evidence="2">2-polyprenyl-6-methoxyphenol hydroxylase-like FAD-dependent oxidoreductase</fullName>
    </submittedName>
</protein>
<name>A0ABS4TMG2_9PSEU</name>
<dbReference type="EMBL" id="JAGINW010000001">
    <property type="protein sequence ID" value="MBP2325076.1"/>
    <property type="molecule type" value="Genomic_DNA"/>
</dbReference>
<reference evidence="2 3" key="1">
    <citation type="submission" date="2021-03" db="EMBL/GenBank/DDBJ databases">
        <title>Sequencing the genomes of 1000 actinobacteria strains.</title>
        <authorList>
            <person name="Klenk H.-P."/>
        </authorList>
    </citation>
    <scope>NUCLEOTIDE SEQUENCE [LARGE SCALE GENOMIC DNA]</scope>
    <source>
        <strain evidence="2 3">DSM 46670</strain>
    </source>
</reference>
<organism evidence="2 3">
    <name type="scientific">Kibdelosporangium banguiense</name>
    <dbReference type="NCBI Taxonomy" id="1365924"/>
    <lineage>
        <taxon>Bacteria</taxon>
        <taxon>Bacillati</taxon>
        <taxon>Actinomycetota</taxon>
        <taxon>Actinomycetes</taxon>
        <taxon>Pseudonocardiales</taxon>
        <taxon>Pseudonocardiaceae</taxon>
        <taxon>Kibdelosporangium</taxon>
    </lineage>
</organism>
<keyword evidence="3" id="KW-1185">Reference proteome</keyword>
<keyword evidence="1" id="KW-0812">Transmembrane</keyword>
<keyword evidence="1" id="KW-0472">Membrane</keyword>
<dbReference type="PANTHER" id="PTHR46865:SF2">
    <property type="entry name" value="MONOOXYGENASE"/>
    <property type="match status" value="1"/>
</dbReference>
<feature type="transmembrane region" description="Helical" evidence="1">
    <location>
        <begin position="15"/>
        <end position="38"/>
    </location>
</feature>
<dbReference type="Proteomes" id="UP001519332">
    <property type="component" value="Unassembled WGS sequence"/>
</dbReference>
<evidence type="ECO:0000313" key="3">
    <source>
        <dbReference type="Proteomes" id="UP001519332"/>
    </source>
</evidence>
<dbReference type="InterPro" id="IPR036188">
    <property type="entry name" value="FAD/NAD-bd_sf"/>
</dbReference>
<dbReference type="InterPro" id="IPR051704">
    <property type="entry name" value="FAD_aromatic-hydroxylase"/>
</dbReference>
<gene>
    <name evidence="2" type="ORF">JOF56_005461</name>
</gene>
<keyword evidence="1" id="KW-1133">Transmembrane helix</keyword>
<dbReference type="Gene3D" id="3.50.50.60">
    <property type="entry name" value="FAD/NAD(P)-binding domain"/>
    <property type="match status" value="1"/>
</dbReference>
<comment type="caution">
    <text evidence="2">The sequence shown here is derived from an EMBL/GenBank/DDBJ whole genome shotgun (WGS) entry which is preliminary data.</text>
</comment>
<dbReference type="PANTHER" id="PTHR46865">
    <property type="entry name" value="OXIDOREDUCTASE-RELATED"/>
    <property type="match status" value="1"/>
</dbReference>
<dbReference type="RefSeq" id="WP_209642324.1">
    <property type="nucleotide sequence ID" value="NZ_JAGINW010000001.1"/>
</dbReference>
<dbReference type="SUPFAM" id="SSF51905">
    <property type="entry name" value="FAD/NAD(P)-binding domain"/>
    <property type="match status" value="1"/>
</dbReference>
<proteinExistence type="predicted"/>
<evidence type="ECO:0000313" key="2">
    <source>
        <dbReference type="EMBL" id="MBP2325076.1"/>
    </source>
</evidence>